<name>A0A9R0HX23_SPIOL</name>
<dbReference type="AlphaFoldDB" id="A0A9R0HX23"/>
<dbReference type="RefSeq" id="XP_021838618.2">
    <property type="nucleotide sequence ID" value="XM_021982926.2"/>
</dbReference>
<feature type="domain" description="AB hydrolase-1" evidence="3">
    <location>
        <begin position="409"/>
        <end position="472"/>
    </location>
</feature>
<dbReference type="PANTHER" id="PTHR43689">
    <property type="entry name" value="HYDROLASE"/>
    <property type="match status" value="1"/>
</dbReference>
<feature type="domain" description="AB hydrolase-1" evidence="2">
    <location>
        <begin position="153"/>
        <end position="280"/>
    </location>
</feature>
<evidence type="ECO:0000313" key="4">
    <source>
        <dbReference type="Proteomes" id="UP000813463"/>
    </source>
</evidence>
<evidence type="ECO:0000256" key="1">
    <source>
        <dbReference type="SAM" id="MobiDB-lite"/>
    </source>
</evidence>
<dbReference type="InterPro" id="IPR000639">
    <property type="entry name" value="Epox_hydrolase-like"/>
</dbReference>
<evidence type="ECO:0000259" key="3">
    <source>
        <dbReference type="Pfam" id="PF12697"/>
    </source>
</evidence>
<reference evidence="5" key="2">
    <citation type="submission" date="2025-08" db="UniProtKB">
        <authorList>
            <consortium name="RefSeq"/>
        </authorList>
    </citation>
    <scope>IDENTIFICATION</scope>
    <source>
        <tissue evidence="5">Leaf</tissue>
    </source>
</reference>
<dbReference type="SUPFAM" id="SSF53474">
    <property type="entry name" value="alpha/beta-Hydrolases"/>
    <property type="match status" value="1"/>
</dbReference>
<dbReference type="KEGG" id="soe:110778368"/>
<evidence type="ECO:0000259" key="2">
    <source>
        <dbReference type="Pfam" id="PF00561"/>
    </source>
</evidence>
<dbReference type="GeneID" id="110778368"/>
<dbReference type="InterPro" id="IPR000073">
    <property type="entry name" value="AB_hydrolase_1"/>
</dbReference>
<evidence type="ECO:0000313" key="5">
    <source>
        <dbReference type="RefSeq" id="XP_021838618.2"/>
    </source>
</evidence>
<dbReference type="PRINTS" id="PR00412">
    <property type="entry name" value="EPOXHYDRLASE"/>
</dbReference>
<organism evidence="4 5">
    <name type="scientific">Spinacia oleracea</name>
    <name type="common">Spinach</name>
    <dbReference type="NCBI Taxonomy" id="3562"/>
    <lineage>
        <taxon>Eukaryota</taxon>
        <taxon>Viridiplantae</taxon>
        <taxon>Streptophyta</taxon>
        <taxon>Embryophyta</taxon>
        <taxon>Tracheophyta</taxon>
        <taxon>Spermatophyta</taxon>
        <taxon>Magnoliopsida</taxon>
        <taxon>eudicotyledons</taxon>
        <taxon>Gunneridae</taxon>
        <taxon>Pentapetalae</taxon>
        <taxon>Caryophyllales</taxon>
        <taxon>Chenopodiaceae</taxon>
        <taxon>Chenopodioideae</taxon>
        <taxon>Anserineae</taxon>
        <taxon>Spinacia</taxon>
    </lineage>
</organism>
<accession>A0A9R0HX23</accession>
<gene>
    <name evidence="5" type="primary">LOC110778368</name>
</gene>
<dbReference type="GO" id="GO:0016787">
    <property type="term" value="F:hydrolase activity"/>
    <property type="evidence" value="ECO:0000318"/>
    <property type="project" value="GO_Central"/>
</dbReference>
<dbReference type="PANTHER" id="PTHR43689:SF1">
    <property type="entry name" value="ALPHA_BETA-HYDROLASES SUPERFAMILY PROTEIN"/>
    <property type="match status" value="1"/>
</dbReference>
<feature type="region of interest" description="Disordered" evidence="1">
    <location>
        <begin position="275"/>
        <end position="295"/>
    </location>
</feature>
<proteinExistence type="predicted"/>
<dbReference type="Gene3D" id="3.40.50.1820">
    <property type="entry name" value="alpha/beta hydrolase"/>
    <property type="match status" value="1"/>
</dbReference>
<dbReference type="Pfam" id="PF00561">
    <property type="entry name" value="Abhydrolase_1"/>
    <property type="match status" value="1"/>
</dbReference>
<dbReference type="Proteomes" id="UP000813463">
    <property type="component" value="Chromosome 1"/>
</dbReference>
<dbReference type="InterPro" id="IPR029058">
    <property type="entry name" value="AB_hydrolase_fold"/>
</dbReference>
<dbReference type="GO" id="GO:0009941">
    <property type="term" value="C:chloroplast envelope"/>
    <property type="evidence" value="ECO:0007669"/>
    <property type="project" value="TreeGrafter"/>
</dbReference>
<sequence length="493" mass="54669">MALSYNSHQLFLEAPTIKYFGRTNFLEISAKQGFLSQDDLGNFWKFGNRKPKSRINPLFTVSAASSSSSSFGGTASDYPEELISERIKKKRSSIAGIDQDELQDPRQLADSDSCFCEFKGVHIHYKVCEAESSMSKDKKTSQLDDPNRKFGFPMIFLHGFGASTFSWHRVMKPFAQLIGSKVLAFDRPAFGLTSRVSHSVCSQADDTKPLNPYSTAFSVLATLYFIDFLKSEKTVLVGHSAGSLTAVEAYFEAPDRVSALILVAPAIVAPLSATNSAKENQSDKENQVQESNSTSDKHPNLFVKFGQVMSKCSGYIINTIVQVLKGIMNVISSLYKKAIVALLRSALAVTLVRMIINKFGIAAVRNAWYDGNQVTDHILQGYTKPLRTKGWDKALVEYIVAMLMDTQAKQKSPLDKRLQNITCPVLIVTGDSDRLVPSWNSERLSRAIPGSQLEIIKNCGHLPHEEKPDEFISIVTNFLQRVSSGSEELCFQT</sequence>
<keyword evidence="4" id="KW-1185">Reference proteome</keyword>
<protein>
    <submittedName>
        <fullName evidence="5">Uncharacterized protein isoform X1</fullName>
    </submittedName>
</protein>
<reference evidence="4" key="1">
    <citation type="journal article" date="2021" name="Nat. Commun.">
        <title>Genomic analyses provide insights into spinach domestication and the genetic basis of agronomic traits.</title>
        <authorList>
            <person name="Cai X."/>
            <person name="Sun X."/>
            <person name="Xu C."/>
            <person name="Sun H."/>
            <person name="Wang X."/>
            <person name="Ge C."/>
            <person name="Zhang Z."/>
            <person name="Wang Q."/>
            <person name="Fei Z."/>
            <person name="Jiao C."/>
            <person name="Wang Q."/>
        </authorList>
    </citation>
    <scope>NUCLEOTIDE SEQUENCE [LARGE SCALE GENOMIC DNA]</scope>
    <source>
        <strain evidence="4">cv. Varoflay</strain>
    </source>
</reference>
<dbReference type="Pfam" id="PF12697">
    <property type="entry name" value="Abhydrolase_6"/>
    <property type="match status" value="1"/>
</dbReference>